<dbReference type="InterPro" id="IPR017025">
    <property type="entry name" value="Cancer-assoc_antigen_RCAS1"/>
</dbReference>
<dbReference type="PANTHER" id="PTHR15208">
    <property type="entry name" value="RECEPTOR-BINDING CANCER ANTIGEN EXPRESSED ON SISO CELLS CANCER ASSOCIATED SURFACE ANTIGEN RCAS1 ESTROGEN RECEPTOR-BINDING FRAGMENT- ASSOCIATED GENE 9 PROTEIN"/>
    <property type="match status" value="1"/>
</dbReference>
<evidence type="ECO:0000313" key="2">
    <source>
        <dbReference type="EMBL" id="CAG2230708.1"/>
    </source>
</evidence>
<dbReference type="OrthoDB" id="10017216at2759"/>
<gene>
    <name evidence="2" type="ORF">MEDL_43552</name>
</gene>
<feature type="region of interest" description="Disordered" evidence="1">
    <location>
        <begin position="82"/>
        <end position="106"/>
    </location>
</feature>
<dbReference type="EMBL" id="CAJPWZ010002098">
    <property type="protein sequence ID" value="CAG2230708.1"/>
    <property type="molecule type" value="Genomic_DNA"/>
</dbReference>
<proteinExistence type="predicted"/>
<comment type="caution">
    <text evidence="2">The sequence shown here is derived from an EMBL/GenBank/DDBJ whole genome shotgun (WGS) entry which is preliminary data.</text>
</comment>
<keyword evidence="3" id="KW-1185">Reference proteome</keyword>
<name>A0A8S3TGM5_MYTED</name>
<protein>
    <submittedName>
        <fullName evidence="2">EBAG9</fullName>
    </submittedName>
</protein>
<feature type="compositionally biased region" description="Basic and acidic residues" evidence="1">
    <location>
        <begin position="175"/>
        <end position="185"/>
    </location>
</feature>
<reference evidence="2" key="1">
    <citation type="submission" date="2021-03" db="EMBL/GenBank/DDBJ databases">
        <authorList>
            <person name="Bekaert M."/>
        </authorList>
    </citation>
    <scope>NUCLEOTIDE SEQUENCE</scope>
</reference>
<feature type="compositionally biased region" description="Basic and acidic residues" evidence="1">
    <location>
        <begin position="192"/>
        <end position="202"/>
    </location>
</feature>
<sequence>MLSSNTCALSRWRSQDKFLYLITDKDVQSCRLICRRKRRDSDSILPLANHYTIPEDFTTIPSNQSELQAWDSWEADENKQKYNQNGRSYPHANHRQTSHEEEPEPDYFTDMVPKIKKQKKVFIGGNKNSNKSSNMFAVSNDGPIVTGSELGAWDDTQTTGWEGEGNEDLSTQADAELREKRRQERLYQQQKKKQDRDSSKGIRKDKHLTAVKLS</sequence>
<dbReference type="PANTHER" id="PTHR15208:SF2">
    <property type="entry name" value="RECEPTOR-BINDING CANCER ANTIGEN EXPRESSED ON SISO CELLS"/>
    <property type="match status" value="1"/>
</dbReference>
<dbReference type="PIRSF" id="PIRSF034247">
    <property type="entry name" value="RCAS1"/>
    <property type="match status" value="1"/>
</dbReference>
<evidence type="ECO:0000256" key="1">
    <source>
        <dbReference type="SAM" id="MobiDB-lite"/>
    </source>
</evidence>
<dbReference type="AlphaFoldDB" id="A0A8S3TGM5"/>
<feature type="region of interest" description="Disordered" evidence="1">
    <location>
        <begin position="147"/>
        <end position="214"/>
    </location>
</feature>
<dbReference type="GO" id="GO:0030141">
    <property type="term" value="C:secretory granule"/>
    <property type="evidence" value="ECO:0007669"/>
    <property type="project" value="TreeGrafter"/>
</dbReference>
<organism evidence="2 3">
    <name type="scientific">Mytilus edulis</name>
    <name type="common">Blue mussel</name>
    <dbReference type="NCBI Taxonomy" id="6550"/>
    <lineage>
        <taxon>Eukaryota</taxon>
        <taxon>Metazoa</taxon>
        <taxon>Spiralia</taxon>
        <taxon>Lophotrochozoa</taxon>
        <taxon>Mollusca</taxon>
        <taxon>Bivalvia</taxon>
        <taxon>Autobranchia</taxon>
        <taxon>Pteriomorphia</taxon>
        <taxon>Mytilida</taxon>
        <taxon>Mytiloidea</taxon>
        <taxon>Mytilidae</taxon>
        <taxon>Mytilinae</taxon>
        <taxon>Mytilus</taxon>
    </lineage>
</organism>
<evidence type="ECO:0000313" key="3">
    <source>
        <dbReference type="Proteomes" id="UP000683360"/>
    </source>
</evidence>
<dbReference type="Proteomes" id="UP000683360">
    <property type="component" value="Unassembled WGS sequence"/>
</dbReference>
<accession>A0A8S3TGM5</accession>